<dbReference type="InterPro" id="IPR045263">
    <property type="entry name" value="GLUT"/>
</dbReference>
<dbReference type="GO" id="GO:0016020">
    <property type="term" value="C:membrane"/>
    <property type="evidence" value="ECO:0007669"/>
    <property type="project" value="UniProtKB-SubCell"/>
</dbReference>
<feature type="transmembrane region" description="Helical" evidence="6">
    <location>
        <begin position="33"/>
        <end position="60"/>
    </location>
</feature>
<gene>
    <name evidence="7" type="ORF">ES288_A06G110100v1</name>
</gene>
<dbReference type="InterPro" id="IPR036259">
    <property type="entry name" value="MFS_trans_sf"/>
</dbReference>
<accession>A0A5D2G4A4</accession>
<comment type="subcellular location">
    <subcellularLocation>
        <location evidence="1">Membrane</location>
    </subcellularLocation>
</comment>
<dbReference type="Gene3D" id="1.20.1250.20">
    <property type="entry name" value="MFS general substrate transporter like domains"/>
    <property type="match status" value="1"/>
</dbReference>
<evidence type="ECO:0000256" key="1">
    <source>
        <dbReference type="ARBA" id="ARBA00004370"/>
    </source>
</evidence>
<name>A0A5D2G4A4_GOSDA</name>
<evidence type="ECO:0000313" key="8">
    <source>
        <dbReference type="Proteomes" id="UP000323506"/>
    </source>
</evidence>
<organism evidence="7 8">
    <name type="scientific">Gossypium darwinii</name>
    <name type="common">Darwin's cotton</name>
    <name type="synonym">Gossypium barbadense var. darwinii</name>
    <dbReference type="NCBI Taxonomy" id="34276"/>
    <lineage>
        <taxon>Eukaryota</taxon>
        <taxon>Viridiplantae</taxon>
        <taxon>Streptophyta</taxon>
        <taxon>Embryophyta</taxon>
        <taxon>Tracheophyta</taxon>
        <taxon>Spermatophyta</taxon>
        <taxon>Magnoliopsida</taxon>
        <taxon>eudicotyledons</taxon>
        <taxon>Gunneridae</taxon>
        <taxon>Pentapetalae</taxon>
        <taxon>rosids</taxon>
        <taxon>malvids</taxon>
        <taxon>Malvales</taxon>
        <taxon>Malvaceae</taxon>
        <taxon>Malvoideae</taxon>
        <taxon>Gossypium</taxon>
    </lineage>
</organism>
<dbReference type="GO" id="GO:0015149">
    <property type="term" value="F:hexose transmembrane transporter activity"/>
    <property type="evidence" value="ECO:0007669"/>
    <property type="project" value="TreeGrafter"/>
</dbReference>
<dbReference type="SUPFAM" id="SSF103473">
    <property type="entry name" value="MFS general substrate transporter"/>
    <property type="match status" value="1"/>
</dbReference>
<keyword evidence="4 6" id="KW-1133">Transmembrane helix</keyword>
<evidence type="ECO:0000256" key="5">
    <source>
        <dbReference type="ARBA" id="ARBA00023136"/>
    </source>
</evidence>
<evidence type="ECO:0000256" key="3">
    <source>
        <dbReference type="ARBA" id="ARBA00022692"/>
    </source>
</evidence>
<dbReference type="PANTHER" id="PTHR23503">
    <property type="entry name" value="SOLUTE CARRIER FAMILY 2"/>
    <property type="match status" value="1"/>
</dbReference>
<dbReference type="InterPro" id="IPR005828">
    <property type="entry name" value="MFS_sugar_transport-like"/>
</dbReference>
<sequence>MSALIAGRFLLTFALGAGPVPGLLLPEIFLNRIWAKAMAFCMLVHWVINFFVGLLFLCLLQQLGPQLLYLIFASVCMMEEFDNKVTKLQQGATRTL</sequence>
<evidence type="ECO:0000256" key="2">
    <source>
        <dbReference type="ARBA" id="ARBA00022448"/>
    </source>
</evidence>
<evidence type="ECO:0000256" key="6">
    <source>
        <dbReference type="SAM" id="Phobius"/>
    </source>
</evidence>
<dbReference type="EMBL" id="CM017693">
    <property type="protein sequence ID" value="TYH12995.1"/>
    <property type="molecule type" value="Genomic_DNA"/>
</dbReference>
<dbReference type="Pfam" id="PF00083">
    <property type="entry name" value="Sugar_tr"/>
    <property type="match status" value="1"/>
</dbReference>
<reference evidence="7 8" key="1">
    <citation type="submission" date="2019-06" db="EMBL/GenBank/DDBJ databases">
        <title>WGS assembly of Gossypium darwinii.</title>
        <authorList>
            <person name="Chen Z.J."/>
            <person name="Sreedasyam A."/>
            <person name="Ando A."/>
            <person name="Song Q."/>
            <person name="De L."/>
            <person name="Hulse-Kemp A."/>
            <person name="Ding M."/>
            <person name="Ye W."/>
            <person name="Kirkbride R."/>
            <person name="Jenkins J."/>
            <person name="Plott C."/>
            <person name="Lovell J."/>
            <person name="Lin Y.-M."/>
            <person name="Vaughn R."/>
            <person name="Liu B."/>
            <person name="Li W."/>
            <person name="Simpson S."/>
            <person name="Scheffler B."/>
            <person name="Saski C."/>
            <person name="Grover C."/>
            <person name="Hu G."/>
            <person name="Conover J."/>
            <person name="Carlson J."/>
            <person name="Shu S."/>
            <person name="Boston L."/>
            <person name="Williams M."/>
            <person name="Peterson D."/>
            <person name="Mcgee K."/>
            <person name="Jones D."/>
            <person name="Wendel J."/>
            <person name="Stelly D."/>
            <person name="Grimwood J."/>
            <person name="Schmutz J."/>
        </authorList>
    </citation>
    <scope>NUCLEOTIDE SEQUENCE [LARGE SCALE GENOMIC DNA]</scope>
    <source>
        <strain evidence="7">1808015.09</strain>
    </source>
</reference>
<proteinExistence type="predicted"/>
<keyword evidence="2" id="KW-0813">Transport</keyword>
<dbReference type="PANTHER" id="PTHR23503:SF8">
    <property type="entry name" value="FACILITATED GLUCOSE TRANSPORTER PROTEIN 1"/>
    <property type="match status" value="1"/>
</dbReference>
<evidence type="ECO:0000313" key="7">
    <source>
        <dbReference type="EMBL" id="TYH12995.1"/>
    </source>
</evidence>
<evidence type="ECO:0000256" key="4">
    <source>
        <dbReference type="ARBA" id="ARBA00022989"/>
    </source>
</evidence>
<keyword evidence="3 6" id="KW-0812">Transmembrane</keyword>
<keyword evidence="8" id="KW-1185">Reference proteome</keyword>
<dbReference type="AlphaFoldDB" id="A0A5D2G4A4"/>
<protein>
    <recommendedName>
        <fullName evidence="9">Major facilitator superfamily (MFS) profile domain-containing protein</fullName>
    </recommendedName>
</protein>
<evidence type="ECO:0008006" key="9">
    <source>
        <dbReference type="Google" id="ProtNLM"/>
    </source>
</evidence>
<keyword evidence="5 6" id="KW-0472">Membrane</keyword>
<dbReference type="Proteomes" id="UP000323506">
    <property type="component" value="Chromosome A06"/>
</dbReference>